<dbReference type="OMA" id="HGRINND"/>
<sequence length="474" mass="53799">HFNTNHGRINNDFPIGSEVCAFKVKILKSQFVKQTQAFSKFAKESENVTLALYQVAWNIDRAKKSYSEGDFMKTCLTDVAAILCPENSSLQKQISEIQLSRHTIERRISDLSSDVELQLHSAIQTCACLNIAINESCAIQDKPQLPVFACIVSDDCKIKEELLDIVALKGRTRGVDIKQALMSVLEEAKLPLQKLTAIATDRVPAMLGSVSGLVWDFVKLRKAFLNFAEVNDKELPGDLALHCAVCWLSRGKVINRFFELLNPPELTDSQWVLDLAFLADILSHLDKLNLDLQGKVKMLLELTQSMFAFINKLKLFRDQMEKDELTHFPSVTKAQENNDIQNSEQCATSLKGLEISFLVDLFSAESERLKPPLVNNELASQLEIIELHEDDGLKLVLKEGILEFWKICCSLPDFYVQIYRQYVRESLFSSLKLVKSKYRSLLTYTHISELLHSSITEYKPHFMTIVGNKECQKS</sequence>
<reference evidence="2" key="1">
    <citation type="submission" date="2011-08" db="EMBL/GenBank/DDBJ databases">
        <title>The draft genome of Latimeria chalumnae.</title>
        <authorList>
            <person name="Di Palma F."/>
            <person name="Alfoldi J."/>
            <person name="Johnson J."/>
            <person name="Berlin A."/>
            <person name="Gnerre S."/>
            <person name="Jaffe D."/>
            <person name="MacCallum I."/>
            <person name="Young S."/>
            <person name="Walker B.J."/>
            <person name="Lander E."/>
            <person name="Lindblad-Toh K."/>
        </authorList>
    </citation>
    <scope>NUCLEOTIDE SEQUENCE [LARGE SCALE GENOMIC DNA]</scope>
    <source>
        <strain evidence="2">Wild caught</strain>
    </source>
</reference>
<keyword evidence="2" id="KW-1185">Reference proteome</keyword>
<dbReference type="GeneTree" id="ENSGT00950000182812"/>
<dbReference type="PANTHER" id="PTHR45913">
    <property type="entry name" value="EPM2A-INTERACTING PROTEIN 1"/>
    <property type="match status" value="1"/>
</dbReference>
<organism evidence="1 2">
    <name type="scientific">Latimeria chalumnae</name>
    <name type="common">Coelacanth</name>
    <dbReference type="NCBI Taxonomy" id="7897"/>
    <lineage>
        <taxon>Eukaryota</taxon>
        <taxon>Metazoa</taxon>
        <taxon>Chordata</taxon>
        <taxon>Craniata</taxon>
        <taxon>Vertebrata</taxon>
        <taxon>Euteleostomi</taxon>
        <taxon>Coelacanthiformes</taxon>
        <taxon>Coelacanthidae</taxon>
        <taxon>Latimeria</taxon>
    </lineage>
</organism>
<dbReference type="PANTHER" id="PTHR45913:SF21">
    <property type="entry name" value="DUF4371 DOMAIN-CONTAINING PROTEIN"/>
    <property type="match status" value="1"/>
</dbReference>
<name>H3AFK5_LATCH</name>
<reference evidence="1" key="3">
    <citation type="submission" date="2025-09" db="UniProtKB">
        <authorList>
            <consortium name="Ensembl"/>
        </authorList>
    </citation>
    <scope>IDENTIFICATION</scope>
</reference>
<dbReference type="InParanoid" id="H3AFK5"/>
<evidence type="ECO:0000313" key="2">
    <source>
        <dbReference type="Proteomes" id="UP000008672"/>
    </source>
</evidence>
<evidence type="ECO:0000313" key="1">
    <source>
        <dbReference type="Ensembl" id="ENSLACP00000008426.1"/>
    </source>
</evidence>
<dbReference type="EMBL" id="AFYH01144016">
    <property type="status" value="NOT_ANNOTATED_CDS"/>
    <property type="molecule type" value="Genomic_DNA"/>
</dbReference>
<dbReference type="Proteomes" id="UP000008672">
    <property type="component" value="Unassembled WGS sequence"/>
</dbReference>
<proteinExistence type="predicted"/>
<dbReference type="Ensembl" id="ENSLACT00000008494.1">
    <property type="protein sequence ID" value="ENSLACP00000008426.1"/>
    <property type="gene ID" value="ENSLACG00000007460.1"/>
</dbReference>
<protein>
    <submittedName>
        <fullName evidence="1">Uncharacterized protein</fullName>
    </submittedName>
</protein>
<accession>H3AFK5</accession>
<reference evidence="1" key="2">
    <citation type="submission" date="2025-08" db="UniProtKB">
        <authorList>
            <consortium name="Ensembl"/>
        </authorList>
    </citation>
    <scope>IDENTIFICATION</scope>
</reference>
<dbReference type="AlphaFoldDB" id="H3AFK5"/>
<dbReference type="eggNOG" id="ENOG502QS6T">
    <property type="taxonomic scope" value="Eukaryota"/>
</dbReference>
<dbReference type="HOGENOM" id="CLU_021316_5_1_1"/>